<accession>A0A2R5ESX5</accession>
<evidence type="ECO:0000256" key="4">
    <source>
        <dbReference type="ARBA" id="ARBA00022692"/>
    </source>
</evidence>
<evidence type="ECO:0000256" key="3">
    <source>
        <dbReference type="ARBA" id="ARBA00022475"/>
    </source>
</evidence>
<dbReference type="GO" id="GO:0005886">
    <property type="term" value="C:plasma membrane"/>
    <property type="evidence" value="ECO:0007669"/>
    <property type="project" value="UniProtKB-SubCell"/>
</dbReference>
<comment type="similarity">
    <text evidence="7">Belongs to the binding-protein-dependent transport system permease family.</text>
</comment>
<dbReference type="PANTHER" id="PTHR43744:SF9">
    <property type="entry name" value="POLYGALACTURONAN_RHAMNOGALACTURONAN TRANSPORT SYSTEM PERMEASE PROTEIN YTCP"/>
    <property type="match status" value="1"/>
</dbReference>
<evidence type="ECO:0000259" key="8">
    <source>
        <dbReference type="PROSITE" id="PS50928"/>
    </source>
</evidence>
<gene>
    <name evidence="9" type="ORF">PAT3040_01414</name>
</gene>
<dbReference type="AlphaFoldDB" id="A0A2R5ESX5"/>
<keyword evidence="4 7" id="KW-0812">Transmembrane</keyword>
<dbReference type="GO" id="GO:0055085">
    <property type="term" value="P:transmembrane transport"/>
    <property type="evidence" value="ECO:0007669"/>
    <property type="project" value="InterPro"/>
</dbReference>
<keyword evidence="10" id="KW-1185">Reference proteome</keyword>
<dbReference type="PANTHER" id="PTHR43744">
    <property type="entry name" value="ABC TRANSPORTER PERMEASE PROTEIN MG189-RELATED-RELATED"/>
    <property type="match status" value="1"/>
</dbReference>
<evidence type="ECO:0000313" key="9">
    <source>
        <dbReference type="EMBL" id="GBG06873.1"/>
    </source>
</evidence>
<evidence type="ECO:0000256" key="7">
    <source>
        <dbReference type="RuleBase" id="RU363032"/>
    </source>
</evidence>
<keyword evidence="6 7" id="KW-0472">Membrane</keyword>
<dbReference type="EMBL" id="BDQX01000059">
    <property type="protein sequence ID" value="GBG06873.1"/>
    <property type="molecule type" value="Genomic_DNA"/>
</dbReference>
<dbReference type="Gene3D" id="1.10.3720.10">
    <property type="entry name" value="MetI-like"/>
    <property type="match status" value="1"/>
</dbReference>
<proteinExistence type="inferred from homology"/>
<comment type="caution">
    <text evidence="9">The sequence shown here is derived from an EMBL/GenBank/DDBJ whole genome shotgun (WGS) entry which is preliminary data.</text>
</comment>
<evidence type="ECO:0000256" key="6">
    <source>
        <dbReference type="ARBA" id="ARBA00023136"/>
    </source>
</evidence>
<feature type="transmembrane region" description="Helical" evidence="7">
    <location>
        <begin position="144"/>
        <end position="165"/>
    </location>
</feature>
<comment type="subcellular location">
    <subcellularLocation>
        <location evidence="1 7">Cell membrane</location>
        <topology evidence="1 7">Multi-pass membrane protein</topology>
    </subcellularLocation>
</comment>
<keyword evidence="5 7" id="KW-1133">Transmembrane helix</keyword>
<dbReference type="Pfam" id="PF00528">
    <property type="entry name" value="BPD_transp_1"/>
    <property type="match status" value="1"/>
</dbReference>
<dbReference type="InterPro" id="IPR000515">
    <property type="entry name" value="MetI-like"/>
</dbReference>
<feature type="transmembrane region" description="Helical" evidence="7">
    <location>
        <begin position="74"/>
        <end position="101"/>
    </location>
</feature>
<dbReference type="Proteomes" id="UP000245202">
    <property type="component" value="Unassembled WGS sequence"/>
</dbReference>
<reference evidence="9 10" key="1">
    <citation type="submission" date="2017-08" db="EMBL/GenBank/DDBJ databases">
        <title>Substantial Increase in Enzyme Production by Combined Drug-Resistance Mutations in Paenibacillus agaridevorans.</title>
        <authorList>
            <person name="Tanaka Y."/>
            <person name="Funane K."/>
            <person name="Hosaka T."/>
            <person name="Shiwa Y."/>
            <person name="Fujita N."/>
            <person name="Miyazaki T."/>
            <person name="Yoshikawa H."/>
            <person name="Murakami K."/>
            <person name="Kasahara K."/>
            <person name="Inaoka T."/>
            <person name="Hiraga Y."/>
            <person name="Ochi K."/>
        </authorList>
    </citation>
    <scope>NUCLEOTIDE SEQUENCE [LARGE SCALE GENOMIC DNA]</scope>
    <source>
        <strain evidence="9 10">T-3040</strain>
    </source>
</reference>
<evidence type="ECO:0000313" key="10">
    <source>
        <dbReference type="Proteomes" id="UP000245202"/>
    </source>
</evidence>
<feature type="transmembrane region" description="Helical" evidence="7">
    <location>
        <begin position="257"/>
        <end position="277"/>
    </location>
</feature>
<evidence type="ECO:0000256" key="2">
    <source>
        <dbReference type="ARBA" id="ARBA00022448"/>
    </source>
</evidence>
<organism evidence="9 10">
    <name type="scientific">Paenibacillus agaridevorans</name>
    <dbReference type="NCBI Taxonomy" id="171404"/>
    <lineage>
        <taxon>Bacteria</taxon>
        <taxon>Bacillati</taxon>
        <taxon>Bacillota</taxon>
        <taxon>Bacilli</taxon>
        <taxon>Bacillales</taxon>
        <taxon>Paenibacillaceae</taxon>
        <taxon>Paenibacillus</taxon>
    </lineage>
</organism>
<dbReference type="InterPro" id="IPR035906">
    <property type="entry name" value="MetI-like_sf"/>
</dbReference>
<evidence type="ECO:0000256" key="1">
    <source>
        <dbReference type="ARBA" id="ARBA00004651"/>
    </source>
</evidence>
<evidence type="ECO:0000256" key="5">
    <source>
        <dbReference type="ARBA" id="ARBA00022989"/>
    </source>
</evidence>
<sequence>MVMAQYKESFGDTLFRYLTMIVLGLLSLLMLMPFAKVLATSFSGPNPVDAGKVFFWPVQFNLESWFYVLKQAPLWHSFLLTVFATVAGTFLCLLVTALMAYPLAKSEFKLAKIILFMVVMTMIFRYPIIPYFLSLRSYGLYNSIWVLIIPHTISAFNLIIMRTFFRGMPKELEEAAQMEGCGYFGLLFRIVLPSSKAVLATLGIFYAVGIWNQFMTPLMFIEDQALYPLQLKLREYIIYTDMATEGLKVELPYNNTTLQSTTIIFATIPILLVYPFLQKHFVKGALLGSVK</sequence>
<feature type="transmembrane region" description="Helical" evidence="7">
    <location>
        <begin position="186"/>
        <end position="211"/>
    </location>
</feature>
<name>A0A2R5ESX5_9BACL</name>
<dbReference type="CDD" id="cd06261">
    <property type="entry name" value="TM_PBP2"/>
    <property type="match status" value="1"/>
</dbReference>
<dbReference type="PROSITE" id="PS50928">
    <property type="entry name" value="ABC_TM1"/>
    <property type="match status" value="1"/>
</dbReference>
<protein>
    <submittedName>
        <fullName evidence="9">ABC transporter permease</fullName>
    </submittedName>
</protein>
<keyword evidence="3" id="KW-1003">Cell membrane</keyword>
<feature type="domain" description="ABC transmembrane type-1" evidence="8">
    <location>
        <begin position="78"/>
        <end position="274"/>
    </location>
</feature>
<feature type="transmembrane region" description="Helical" evidence="7">
    <location>
        <begin position="113"/>
        <end position="132"/>
    </location>
</feature>
<keyword evidence="2 7" id="KW-0813">Transport</keyword>
<dbReference type="SUPFAM" id="SSF161098">
    <property type="entry name" value="MetI-like"/>
    <property type="match status" value="1"/>
</dbReference>